<keyword evidence="1" id="KW-0812">Transmembrane</keyword>
<feature type="transmembrane region" description="Helical" evidence="1">
    <location>
        <begin position="85"/>
        <end position="104"/>
    </location>
</feature>
<dbReference type="PATRIC" id="fig|1562970.3.peg.1430"/>
<dbReference type="OrthoDB" id="1004635at2"/>
<dbReference type="STRING" id="1562970.ING2E5B_1444"/>
<evidence type="ECO:0000313" key="2">
    <source>
        <dbReference type="EMBL" id="CEA16192.1"/>
    </source>
</evidence>
<keyword evidence="3" id="KW-1185">Reference proteome</keyword>
<organism evidence="2 3">
    <name type="scientific">Fermentimonas caenicola</name>
    <dbReference type="NCBI Taxonomy" id="1562970"/>
    <lineage>
        <taxon>Bacteria</taxon>
        <taxon>Pseudomonadati</taxon>
        <taxon>Bacteroidota</taxon>
        <taxon>Bacteroidia</taxon>
        <taxon>Bacteroidales</taxon>
        <taxon>Dysgonomonadaceae</taxon>
        <taxon>Fermentimonas</taxon>
    </lineage>
</organism>
<feature type="transmembrane region" description="Helical" evidence="1">
    <location>
        <begin position="111"/>
        <end position="133"/>
    </location>
</feature>
<dbReference type="HOGENOM" id="CLU_1575354_0_0_10"/>
<dbReference type="EMBL" id="LN515532">
    <property type="protein sequence ID" value="CEA16192.1"/>
    <property type="molecule type" value="Genomic_DNA"/>
</dbReference>
<feature type="transmembrane region" description="Helical" evidence="1">
    <location>
        <begin position="43"/>
        <end position="65"/>
    </location>
</feature>
<keyword evidence="1" id="KW-1133">Transmembrane helix</keyword>
<sequence>MATTAKLYSLSLNNTNTYLIATVFIVGNLLLPQLAHLVPQGGFIFLPIYFFTLIAAYKYGIHVGLLTAILSPLANNLIFGMPPAAVLPAIIIKSAILAVAAATAAKYFGKVSLLGILLAIITYQVIGTGIEWAMTQNFMAAVQDFRIGVPGMLIQLIGGYFVLKALAKV</sequence>
<dbReference type="AlphaFoldDB" id="A0A098C2S2"/>
<evidence type="ECO:0000313" key="3">
    <source>
        <dbReference type="Proteomes" id="UP000032417"/>
    </source>
</evidence>
<protein>
    <recommendedName>
        <fullName evidence="4">ECF transporter S component</fullName>
    </recommendedName>
</protein>
<reference evidence="2 3" key="1">
    <citation type="submission" date="2014-08" db="EMBL/GenBank/DDBJ databases">
        <authorList>
            <person name="Wibberg D."/>
        </authorList>
    </citation>
    <scope>NUCLEOTIDE SEQUENCE [LARGE SCALE GENOMIC DNA]</scope>
    <source>
        <strain evidence="3">ING2-E5B</strain>
    </source>
</reference>
<evidence type="ECO:0000256" key="1">
    <source>
        <dbReference type="SAM" id="Phobius"/>
    </source>
</evidence>
<evidence type="ECO:0008006" key="4">
    <source>
        <dbReference type="Google" id="ProtNLM"/>
    </source>
</evidence>
<feature type="transmembrane region" description="Helical" evidence="1">
    <location>
        <begin position="145"/>
        <end position="163"/>
    </location>
</feature>
<keyword evidence="1" id="KW-0472">Membrane</keyword>
<gene>
    <name evidence="2" type="ORF">ING2E5B_1444</name>
</gene>
<proteinExistence type="predicted"/>
<name>A0A098C2S2_9BACT</name>
<accession>A0A098C2S2</accession>
<dbReference type="Proteomes" id="UP000032417">
    <property type="component" value="Chromosome 1"/>
</dbReference>
<feature type="transmembrane region" description="Helical" evidence="1">
    <location>
        <begin position="15"/>
        <end position="31"/>
    </location>
</feature>
<dbReference type="KEGG" id="pbt:ING2E5B_1444"/>